<proteinExistence type="predicted"/>
<organism evidence="1">
    <name type="scientific">Arundo donax</name>
    <name type="common">Giant reed</name>
    <name type="synonym">Donax arundinaceus</name>
    <dbReference type="NCBI Taxonomy" id="35708"/>
    <lineage>
        <taxon>Eukaryota</taxon>
        <taxon>Viridiplantae</taxon>
        <taxon>Streptophyta</taxon>
        <taxon>Embryophyta</taxon>
        <taxon>Tracheophyta</taxon>
        <taxon>Spermatophyta</taxon>
        <taxon>Magnoliopsida</taxon>
        <taxon>Liliopsida</taxon>
        <taxon>Poales</taxon>
        <taxon>Poaceae</taxon>
        <taxon>PACMAD clade</taxon>
        <taxon>Arundinoideae</taxon>
        <taxon>Arundineae</taxon>
        <taxon>Arundo</taxon>
    </lineage>
</organism>
<evidence type="ECO:0000313" key="1">
    <source>
        <dbReference type="EMBL" id="JAE27874.1"/>
    </source>
</evidence>
<sequence length="24" mass="2878">MKMLLVNQLMLHQLSQLQKNCYLS</sequence>
<name>A0A0A9GWE9_ARUDO</name>
<reference evidence="1" key="1">
    <citation type="submission" date="2014-09" db="EMBL/GenBank/DDBJ databases">
        <authorList>
            <person name="Magalhaes I.L.F."/>
            <person name="Oliveira U."/>
            <person name="Santos F.R."/>
            <person name="Vidigal T.H.D.A."/>
            <person name="Brescovit A.D."/>
            <person name="Santos A.J."/>
        </authorList>
    </citation>
    <scope>NUCLEOTIDE SEQUENCE</scope>
    <source>
        <tissue evidence="1">Shoot tissue taken approximately 20 cm above the soil surface</tissue>
    </source>
</reference>
<dbReference type="EMBL" id="GBRH01170022">
    <property type="protein sequence ID" value="JAE27874.1"/>
    <property type="molecule type" value="Transcribed_RNA"/>
</dbReference>
<dbReference type="AlphaFoldDB" id="A0A0A9GWE9"/>
<reference evidence="1" key="2">
    <citation type="journal article" date="2015" name="Data Brief">
        <title>Shoot transcriptome of the giant reed, Arundo donax.</title>
        <authorList>
            <person name="Barrero R.A."/>
            <person name="Guerrero F.D."/>
            <person name="Moolhuijzen P."/>
            <person name="Goolsby J.A."/>
            <person name="Tidwell J."/>
            <person name="Bellgard S.E."/>
            <person name="Bellgard M.I."/>
        </authorList>
    </citation>
    <scope>NUCLEOTIDE SEQUENCE</scope>
    <source>
        <tissue evidence="1">Shoot tissue taken approximately 20 cm above the soil surface</tissue>
    </source>
</reference>
<protein>
    <submittedName>
        <fullName evidence="1">Uncharacterized protein</fullName>
    </submittedName>
</protein>
<accession>A0A0A9GWE9</accession>